<dbReference type="AlphaFoldDB" id="A0A8H5T270"/>
<evidence type="ECO:0000256" key="7">
    <source>
        <dbReference type="SAM" id="Phobius"/>
    </source>
</evidence>
<evidence type="ECO:0000259" key="8">
    <source>
        <dbReference type="Pfam" id="PF20684"/>
    </source>
</evidence>
<dbReference type="Pfam" id="PF20684">
    <property type="entry name" value="Fung_rhodopsin"/>
    <property type="match status" value="1"/>
</dbReference>
<comment type="subcellular location">
    <subcellularLocation>
        <location evidence="1">Membrane</location>
        <topology evidence="1">Multi-pass membrane protein</topology>
    </subcellularLocation>
</comment>
<gene>
    <name evidence="9" type="ORF">FHETE_8288</name>
</gene>
<evidence type="ECO:0000256" key="3">
    <source>
        <dbReference type="ARBA" id="ARBA00022989"/>
    </source>
</evidence>
<dbReference type="PANTHER" id="PTHR33048:SF2">
    <property type="entry name" value="SRPK"/>
    <property type="match status" value="1"/>
</dbReference>
<keyword evidence="3 7" id="KW-1133">Transmembrane helix</keyword>
<evidence type="ECO:0000256" key="5">
    <source>
        <dbReference type="ARBA" id="ARBA00038359"/>
    </source>
</evidence>
<dbReference type="Proteomes" id="UP000567885">
    <property type="component" value="Unassembled WGS sequence"/>
</dbReference>
<evidence type="ECO:0000256" key="1">
    <source>
        <dbReference type="ARBA" id="ARBA00004141"/>
    </source>
</evidence>
<evidence type="ECO:0000256" key="2">
    <source>
        <dbReference type="ARBA" id="ARBA00022692"/>
    </source>
</evidence>
<feature type="transmembrane region" description="Helical" evidence="7">
    <location>
        <begin position="131"/>
        <end position="152"/>
    </location>
</feature>
<dbReference type="OrthoDB" id="3903189at2759"/>
<evidence type="ECO:0000256" key="4">
    <source>
        <dbReference type="ARBA" id="ARBA00023136"/>
    </source>
</evidence>
<keyword evidence="4 7" id="KW-0472">Membrane</keyword>
<feature type="transmembrane region" description="Helical" evidence="7">
    <location>
        <begin position="176"/>
        <end position="202"/>
    </location>
</feature>
<comment type="caution">
    <text evidence="9">The sequence shown here is derived from an EMBL/GenBank/DDBJ whole genome shotgun (WGS) entry which is preliminary data.</text>
</comment>
<proteinExistence type="inferred from homology"/>
<dbReference type="InterPro" id="IPR049326">
    <property type="entry name" value="Rhodopsin_dom_fungi"/>
</dbReference>
<dbReference type="EMBL" id="JAAGWQ010000174">
    <property type="protein sequence ID" value="KAF5661753.1"/>
    <property type="molecule type" value="Genomic_DNA"/>
</dbReference>
<feature type="transmembrane region" description="Helical" evidence="7">
    <location>
        <begin position="214"/>
        <end position="236"/>
    </location>
</feature>
<protein>
    <submittedName>
        <fullName evidence="9">Integral membrane protein PTH11</fullName>
    </submittedName>
</protein>
<organism evidence="9 10">
    <name type="scientific">Fusarium heterosporum</name>
    <dbReference type="NCBI Taxonomy" id="42747"/>
    <lineage>
        <taxon>Eukaryota</taxon>
        <taxon>Fungi</taxon>
        <taxon>Dikarya</taxon>
        <taxon>Ascomycota</taxon>
        <taxon>Pezizomycotina</taxon>
        <taxon>Sordariomycetes</taxon>
        <taxon>Hypocreomycetidae</taxon>
        <taxon>Hypocreales</taxon>
        <taxon>Nectriaceae</taxon>
        <taxon>Fusarium</taxon>
        <taxon>Fusarium heterosporum species complex</taxon>
    </lineage>
</organism>
<accession>A0A8H5T270</accession>
<feature type="domain" description="Rhodopsin" evidence="8">
    <location>
        <begin position="25"/>
        <end position="270"/>
    </location>
</feature>
<evidence type="ECO:0000313" key="10">
    <source>
        <dbReference type="Proteomes" id="UP000567885"/>
    </source>
</evidence>
<feature type="region of interest" description="Disordered" evidence="6">
    <location>
        <begin position="282"/>
        <end position="313"/>
    </location>
</feature>
<dbReference type="InterPro" id="IPR052337">
    <property type="entry name" value="SAT4-like"/>
</dbReference>
<feature type="transmembrane region" description="Helical" evidence="7">
    <location>
        <begin position="12"/>
        <end position="28"/>
    </location>
</feature>
<evidence type="ECO:0000256" key="6">
    <source>
        <dbReference type="SAM" id="MobiDB-lite"/>
    </source>
</evidence>
<dbReference type="PANTHER" id="PTHR33048">
    <property type="entry name" value="PTH11-LIKE INTEGRAL MEMBRANE PROTEIN (AFU_ORTHOLOGUE AFUA_5G11245)"/>
    <property type="match status" value="1"/>
</dbReference>
<feature type="transmembrane region" description="Helical" evidence="7">
    <location>
        <begin position="40"/>
        <end position="63"/>
    </location>
</feature>
<dbReference type="GO" id="GO:0016020">
    <property type="term" value="C:membrane"/>
    <property type="evidence" value="ECO:0007669"/>
    <property type="project" value="UniProtKB-SubCell"/>
</dbReference>
<keyword evidence="10" id="KW-1185">Reference proteome</keyword>
<evidence type="ECO:0000313" key="9">
    <source>
        <dbReference type="EMBL" id="KAF5661753.1"/>
    </source>
</evidence>
<reference evidence="9 10" key="1">
    <citation type="submission" date="2020-05" db="EMBL/GenBank/DDBJ databases">
        <title>Identification and distribution of gene clusters putatively required for synthesis of sphingolipid metabolism inhibitors in phylogenetically diverse species of the filamentous fungus Fusarium.</title>
        <authorList>
            <person name="Kim H.-S."/>
            <person name="Busman M."/>
            <person name="Brown D.W."/>
            <person name="Divon H."/>
            <person name="Uhlig S."/>
            <person name="Proctor R.H."/>
        </authorList>
    </citation>
    <scope>NUCLEOTIDE SEQUENCE [LARGE SCALE GENOMIC DNA]</scope>
    <source>
        <strain evidence="9 10">NRRL 20693</strain>
    </source>
</reference>
<sequence>MTALAGQIAEIWILYVIGTAMIGARIFCRTKMVGLRNYEWDDYLVIGVACMWTAAPVIGQVFVQGAEGRHTSDLTFEERKNMSKEDRAKWAYGSQMFLFGLTGYVVILWTLKFNMLCFYSRVVRGLWTEKFVKPLMAFVTISVVVIILTLALTCRPFHHLWQVWPDPGPRCVPQNYVFFVVILVFNLVTDICIMLVPIPVLIGIQTSRLKKAGLFLLFGLGFFCMFAAILRFVLIFNLNQRGVSALWSMREDCVGIFVGQAPMVTPLLRRRFWVMAGYATSKTGTSQNPSHPHYNGSGLESHELRSTRRTGNSKVHDPYSITNVVAGSESQEEIIQKGSDLPSIPQLSAERGGIRVEQRIDVEATAGTYERPGDPRW</sequence>
<comment type="similarity">
    <text evidence="5">Belongs to the SAT4 family.</text>
</comment>
<feature type="transmembrane region" description="Helical" evidence="7">
    <location>
        <begin position="90"/>
        <end position="111"/>
    </location>
</feature>
<name>A0A8H5T270_FUSHE</name>
<keyword evidence="2 7" id="KW-0812">Transmembrane</keyword>